<reference evidence="2" key="1">
    <citation type="submission" date="2018-11" db="EMBL/GenBank/DDBJ databases">
        <authorList>
            <consortium name="Pathogen Informatics"/>
        </authorList>
    </citation>
    <scope>NUCLEOTIDE SEQUENCE</scope>
</reference>
<accession>A0A448XHE4</accession>
<gene>
    <name evidence="2" type="ORF">PXEA_LOCUS30173</name>
</gene>
<feature type="compositionally biased region" description="Polar residues" evidence="1">
    <location>
        <begin position="1"/>
        <end position="13"/>
    </location>
</feature>
<evidence type="ECO:0000256" key="1">
    <source>
        <dbReference type="SAM" id="MobiDB-lite"/>
    </source>
</evidence>
<protein>
    <submittedName>
        <fullName evidence="2">Uncharacterized protein</fullName>
    </submittedName>
</protein>
<evidence type="ECO:0000313" key="2">
    <source>
        <dbReference type="EMBL" id="VEL36733.1"/>
    </source>
</evidence>
<dbReference type="EMBL" id="CAAALY010253034">
    <property type="protein sequence ID" value="VEL36733.1"/>
    <property type="molecule type" value="Genomic_DNA"/>
</dbReference>
<proteinExistence type="predicted"/>
<organism evidence="2 3">
    <name type="scientific">Protopolystoma xenopodis</name>
    <dbReference type="NCBI Taxonomy" id="117903"/>
    <lineage>
        <taxon>Eukaryota</taxon>
        <taxon>Metazoa</taxon>
        <taxon>Spiralia</taxon>
        <taxon>Lophotrochozoa</taxon>
        <taxon>Platyhelminthes</taxon>
        <taxon>Monogenea</taxon>
        <taxon>Polyopisthocotylea</taxon>
        <taxon>Polystomatidea</taxon>
        <taxon>Polystomatidae</taxon>
        <taxon>Protopolystoma</taxon>
    </lineage>
</organism>
<keyword evidence="3" id="KW-1185">Reference proteome</keyword>
<sequence length="78" mass="8793">MCQRDNLNSSQMEAAQVANPHSAWQPLQPTIHFREQLCRAEVEVNLEGFHDADRPVHDLDSLLEVNTLSRFPPLSGSP</sequence>
<feature type="region of interest" description="Disordered" evidence="1">
    <location>
        <begin position="1"/>
        <end position="23"/>
    </location>
</feature>
<evidence type="ECO:0000313" key="3">
    <source>
        <dbReference type="Proteomes" id="UP000784294"/>
    </source>
</evidence>
<dbReference type="AlphaFoldDB" id="A0A448XHE4"/>
<comment type="caution">
    <text evidence="2">The sequence shown here is derived from an EMBL/GenBank/DDBJ whole genome shotgun (WGS) entry which is preliminary data.</text>
</comment>
<dbReference type="Proteomes" id="UP000784294">
    <property type="component" value="Unassembled WGS sequence"/>
</dbReference>
<name>A0A448XHE4_9PLAT</name>